<evidence type="ECO:0000259" key="7">
    <source>
        <dbReference type="Pfam" id="PF17188"/>
    </source>
</evidence>
<dbReference type="PIRSF" id="PIRSF005427">
    <property type="entry name" value="RseB"/>
    <property type="match status" value="1"/>
</dbReference>
<gene>
    <name evidence="8" type="ordered locus">Dtpsy_2625</name>
</gene>
<keyword evidence="4" id="KW-0574">Periplasm</keyword>
<sequence>MQCCRRLRSWWLVCGGLMLYGVATANCMSGPAPTTPGEPRDVAEWVARMHHASLFRSYRGTFVVLSSNGAMVSSRIWHACEGARQIERVEALSGTPRVVFRREEEVRTFLPQARVVRSELRDVPGAFPRVADAKGVHPSQHYALRALGQERVAGRDADRLLFQPRDAWRFGYQIWVDRVSGLVVKMQTLDGEGRLLEQAAFSELNLDVPADLSRIEQMMEDLQGYRLVKVPLQRTTAEAQGWTMGEAVNGFVSQGCYRKDVMAMASGPLLQCIYSDGLATLSVFVEPFDAARHAASVRSASMGATQVVGRQVHKTAWVTAVGEVPARTLQRFIESVQRKDE</sequence>
<dbReference type="PANTHER" id="PTHR38782:SF1">
    <property type="entry name" value="SIGMA-E FACTOR REGULATORY PROTEIN RSEB"/>
    <property type="match status" value="1"/>
</dbReference>
<proteinExistence type="inferred from homology"/>
<feature type="signal peptide" evidence="5">
    <location>
        <begin position="1"/>
        <end position="25"/>
    </location>
</feature>
<dbReference type="GO" id="GO:0030288">
    <property type="term" value="C:outer membrane-bounded periplasmic space"/>
    <property type="evidence" value="ECO:0007669"/>
    <property type="project" value="TreeGrafter"/>
</dbReference>
<dbReference type="Pfam" id="PF03888">
    <property type="entry name" value="MucB_RseB"/>
    <property type="match status" value="1"/>
</dbReference>
<evidence type="ECO:0000256" key="3">
    <source>
        <dbReference type="ARBA" id="ARBA00022729"/>
    </source>
</evidence>
<evidence type="ECO:0000256" key="1">
    <source>
        <dbReference type="ARBA" id="ARBA00004418"/>
    </source>
</evidence>
<keyword evidence="3 5" id="KW-0732">Signal</keyword>
<dbReference type="InterPro" id="IPR038484">
    <property type="entry name" value="MucB/RseB_C_sf"/>
</dbReference>
<evidence type="ECO:0000313" key="8">
    <source>
        <dbReference type="EMBL" id="ACM34060.1"/>
    </source>
</evidence>
<dbReference type="AlphaFoldDB" id="A0A9J9UBF2"/>
<feature type="chain" id="PRO_5039946392" evidence="5">
    <location>
        <begin position="26"/>
        <end position="341"/>
    </location>
</feature>
<dbReference type="RefSeq" id="WP_015913973.1">
    <property type="nucleotide sequence ID" value="NC_011992.1"/>
</dbReference>
<dbReference type="InterPro" id="IPR033434">
    <property type="entry name" value="MucB/RseB_N"/>
</dbReference>
<keyword evidence="9" id="KW-1185">Reference proteome</keyword>
<dbReference type="GO" id="GO:0045152">
    <property type="term" value="F:antisigma factor binding"/>
    <property type="evidence" value="ECO:0007669"/>
    <property type="project" value="TreeGrafter"/>
</dbReference>
<dbReference type="CDD" id="cd16327">
    <property type="entry name" value="RseB"/>
    <property type="match status" value="1"/>
</dbReference>
<evidence type="ECO:0000313" key="9">
    <source>
        <dbReference type="Proteomes" id="UP000000450"/>
    </source>
</evidence>
<evidence type="ECO:0000256" key="4">
    <source>
        <dbReference type="ARBA" id="ARBA00022764"/>
    </source>
</evidence>
<dbReference type="GO" id="GO:0032885">
    <property type="term" value="P:regulation of polysaccharide biosynthetic process"/>
    <property type="evidence" value="ECO:0007669"/>
    <property type="project" value="TreeGrafter"/>
</dbReference>
<reference evidence="8 9" key="1">
    <citation type="journal article" date="2010" name="J. Bacteriol.">
        <title>Completed genome sequence of the anaerobic iron-oxidizing bacterium Acidovorax ebreus strain TPSY.</title>
        <authorList>
            <person name="Byrne-Bailey K.G."/>
            <person name="Weber K.A."/>
            <person name="Chair A.H."/>
            <person name="Bose S."/>
            <person name="Knox T."/>
            <person name="Spanbauer T.L."/>
            <person name="Chertkov O."/>
            <person name="Coates J.D."/>
        </authorList>
    </citation>
    <scope>NUCLEOTIDE SEQUENCE [LARGE SCALE GENOMIC DNA]</scope>
    <source>
        <strain evidence="8 9">TPSY</strain>
    </source>
</reference>
<accession>A0A9J9UBF2</accession>
<dbReference type="EMBL" id="CP001392">
    <property type="protein sequence ID" value="ACM34060.1"/>
    <property type="molecule type" value="Genomic_DNA"/>
</dbReference>
<dbReference type="InterPro" id="IPR005588">
    <property type="entry name" value="MucB_RseB"/>
</dbReference>
<dbReference type="KEGG" id="dia:Dtpsy_2625"/>
<protein>
    <submittedName>
        <fullName evidence="8">Sigma E regulatory protein, MucB/RseB</fullName>
    </submittedName>
</protein>
<feature type="domain" description="MucB/RseB N-terminal" evidence="6">
    <location>
        <begin position="42"/>
        <end position="219"/>
    </location>
</feature>
<evidence type="ECO:0000259" key="6">
    <source>
        <dbReference type="Pfam" id="PF03888"/>
    </source>
</evidence>
<feature type="domain" description="MucB/RseB C-terminal" evidence="7">
    <location>
        <begin position="237"/>
        <end position="337"/>
    </location>
</feature>
<evidence type="ECO:0000256" key="2">
    <source>
        <dbReference type="ARBA" id="ARBA00008150"/>
    </source>
</evidence>
<evidence type="ECO:0000256" key="5">
    <source>
        <dbReference type="SAM" id="SignalP"/>
    </source>
</evidence>
<dbReference type="PANTHER" id="PTHR38782">
    <property type="match status" value="1"/>
</dbReference>
<dbReference type="Gene3D" id="2.50.20.10">
    <property type="entry name" value="Lipoprotein localisation LolA/LolB/LppX"/>
    <property type="match status" value="1"/>
</dbReference>
<organism evidence="8 9">
    <name type="scientific">Acidovorax ebreus (strain TPSY)</name>
    <name type="common">Diaphorobacter sp. (strain TPSY)</name>
    <dbReference type="NCBI Taxonomy" id="535289"/>
    <lineage>
        <taxon>Bacteria</taxon>
        <taxon>Pseudomonadati</taxon>
        <taxon>Pseudomonadota</taxon>
        <taxon>Betaproteobacteria</taxon>
        <taxon>Burkholderiales</taxon>
        <taxon>Comamonadaceae</taxon>
        <taxon>Diaphorobacter</taxon>
    </lineage>
</organism>
<dbReference type="Gene3D" id="3.30.200.100">
    <property type="entry name" value="MucB/RseB, C-terminal domain"/>
    <property type="match status" value="1"/>
</dbReference>
<dbReference type="Pfam" id="PF17188">
    <property type="entry name" value="MucB_RseB_C"/>
    <property type="match status" value="1"/>
</dbReference>
<comment type="subcellular location">
    <subcellularLocation>
        <location evidence="1">Periplasm</location>
    </subcellularLocation>
</comment>
<comment type="similarity">
    <text evidence="2">Belongs to the RseB family.</text>
</comment>
<dbReference type="Proteomes" id="UP000000450">
    <property type="component" value="Chromosome"/>
</dbReference>
<dbReference type="InterPro" id="IPR033436">
    <property type="entry name" value="MucB/RseB_C"/>
</dbReference>
<name>A0A9J9UBF2_ACIET</name>